<dbReference type="EMBL" id="MUAU01000372">
    <property type="protein sequence ID" value="OOR69516.1"/>
    <property type="molecule type" value="Genomic_DNA"/>
</dbReference>
<name>A0A9X6GBV4_BACCE</name>
<accession>A0A9X6GBV4</accession>
<evidence type="ECO:0000313" key="1">
    <source>
        <dbReference type="EMBL" id="OOR69516.1"/>
    </source>
</evidence>
<reference evidence="1 2" key="1">
    <citation type="submission" date="2017-01" db="EMBL/GenBank/DDBJ databases">
        <title>Bacillus cereus isolates.</title>
        <authorList>
            <person name="Beno S.M."/>
        </authorList>
    </citation>
    <scope>NUCLEOTIDE SEQUENCE [LARGE SCALE GENOMIC DNA]</scope>
    <source>
        <strain evidence="1 2">FSL K6-1030</strain>
    </source>
</reference>
<dbReference type="Proteomes" id="UP000190641">
    <property type="component" value="Unassembled WGS sequence"/>
</dbReference>
<dbReference type="AlphaFoldDB" id="A0A9X6GBV4"/>
<gene>
    <name evidence="1" type="ORF">BLX06_34555</name>
</gene>
<organism evidence="1 2">
    <name type="scientific">Bacillus cereus</name>
    <dbReference type="NCBI Taxonomy" id="1396"/>
    <lineage>
        <taxon>Bacteria</taxon>
        <taxon>Bacillati</taxon>
        <taxon>Bacillota</taxon>
        <taxon>Bacilli</taxon>
        <taxon>Bacillales</taxon>
        <taxon>Bacillaceae</taxon>
        <taxon>Bacillus</taxon>
        <taxon>Bacillus cereus group</taxon>
    </lineage>
</organism>
<evidence type="ECO:0000313" key="2">
    <source>
        <dbReference type="Proteomes" id="UP000190641"/>
    </source>
</evidence>
<protein>
    <submittedName>
        <fullName evidence="1">Uncharacterized protein</fullName>
    </submittedName>
</protein>
<sequence>MAQWRKFVVIFIVVQEIGRAENVGGTSVGRGRRMGERGKWLCTGVRGRLCLFWWVGYGNEGLEEYEFVWI</sequence>
<dbReference type="RefSeq" id="WP_078188184.1">
    <property type="nucleotide sequence ID" value="NZ_MUAU01000372.1"/>
</dbReference>
<comment type="caution">
    <text evidence="1">The sequence shown here is derived from an EMBL/GenBank/DDBJ whole genome shotgun (WGS) entry which is preliminary data.</text>
</comment>
<proteinExistence type="predicted"/>